<dbReference type="Proteomes" id="UP001231189">
    <property type="component" value="Unassembled WGS sequence"/>
</dbReference>
<evidence type="ECO:0000313" key="3">
    <source>
        <dbReference type="Proteomes" id="UP001231189"/>
    </source>
</evidence>
<evidence type="ECO:0000256" key="1">
    <source>
        <dbReference type="SAM" id="MobiDB-lite"/>
    </source>
</evidence>
<gene>
    <name evidence="2" type="ORF">QYE76_012509</name>
</gene>
<feature type="region of interest" description="Disordered" evidence="1">
    <location>
        <begin position="86"/>
        <end position="149"/>
    </location>
</feature>
<accession>A0AAD8TZE9</accession>
<dbReference type="EMBL" id="JAUUTY010000001">
    <property type="protein sequence ID" value="KAK1695812.1"/>
    <property type="molecule type" value="Genomic_DNA"/>
</dbReference>
<name>A0AAD8TZE9_LOLMU</name>
<reference evidence="2" key="1">
    <citation type="submission" date="2023-07" db="EMBL/GenBank/DDBJ databases">
        <title>A chromosome-level genome assembly of Lolium multiflorum.</title>
        <authorList>
            <person name="Chen Y."/>
            <person name="Copetti D."/>
            <person name="Kolliker R."/>
            <person name="Studer B."/>
        </authorList>
    </citation>
    <scope>NUCLEOTIDE SEQUENCE</scope>
    <source>
        <strain evidence="2">02402/16</strain>
        <tissue evidence="2">Leaf</tissue>
    </source>
</reference>
<organism evidence="2 3">
    <name type="scientific">Lolium multiflorum</name>
    <name type="common">Italian ryegrass</name>
    <name type="synonym">Lolium perenne subsp. multiflorum</name>
    <dbReference type="NCBI Taxonomy" id="4521"/>
    <lineage>
        <taxon>Eukaryota</taxon>
        <taxon>Viridiplantae</taxon>
        <taxon>Streptophyta</taxon>
        <taxon>Embryophyta</taxon>
        <taxon>Tracheophyta</taxon>
        <taxon>Spermatophyta</taxon>
        <taxon>Magnoliopsida</taxon>
        <taxon>Liliopsida</taxon>
        <taxon>Poales</taxon>
        <taxon>Poaceae</taxon>
        <taxon>BOP clade</taxon>
        <taxon>Pooideae</taxon>
        <taxon>Poodae</taxon>
        <taxon>Poeae</taxon>
        <taxon>Poeae Chloroplast Group 2 (Poeae type)</taxon>
        <taxon>Loliodinae</taxon>
        <taxon>Loliinae</taxon>
        <taxon>Lolium</taxon>
    </lineage>
</organism>
<sequence>MVFPSTWVQLIGLPPNVIEAQRLMAAMIMVGRPLEVDALSMRKFRTELVRMRFQCRFPEKIKGSVQLTVNGATYVIEVKAELGVRGVETGGGDPPRPPLDGDDSQDDDNEYDDMSPYEDEWTRLGKKDKDKQANKEQQQQGTYKGKEKLGQLGGYHNAPMCDGAFTRERFSRIPFDQYGSNILVDGVLQPAIAALRGSGGQGLSLSPLGGGGEASFDEDSQITDSACEMVPEMQSIEVMEVVPVGEGLLGAGAGKSKRTATYSRAKEKLGKGTISVRKSSRNKGAGVGGTAMEKAQRLAKEKNLEADVEVDEAMADAGEVEGYRRWRRPSVYIPT</sequence>
<proteinExistence type="predicted"/>
<feature type="region of interest" description="Disordered" evidence="1">
    <location>
        <begin position="275"/>
        <end position="303"/>
    </location>
</feature>
<evidence type="ECO:0000313" key="2">
    <source>
        <dbReference type="EMBL" id="KAK1695812.1"/>
    </source>
</evidence>
<comment type="caution">
    <text evidence="2">The sequence shown here is derived from an EMBL/GenBank/DDBJ whole genome shotgun (WGS) entry which is preliminary data.</text>
</comment>
<dbReference type="AlphaFoldDB" id="A0AAD8TZE9"/>
<protein>
    <recommendedName>
        <fullName evidence="4">DUF4283 domain-containing protein</fullName>
    </recommendedName>
</protein>
<keyword evidence="3" id="KW-1185">Reference proteome</keyword>
<feature type="compositionally biased region" description="Basic and acidic residues" evidence="1">
    <location>
        <begin position="120"/>
        <end position="134"/>
    </location>
</feature>
<evidence type="ECO:0008006" key="4">
    <source>
        <dbReference type="Google" id="ProtNLM"/>
    </source>
</evidence>
<feature type="compositionally biased region" description="Basic and acidic residues" evidence="1">
    <location>
        <begin position="294"/>
        <end position="303"/>
    </location>
</feature>
<feature type="compositionally biased region" description="Acidic residues" evidence="1">
    <location>
        <begin position="100"/>
        <end position="119"/>
    </location>
</feature>